<keyword evidence="3" id="KW-0645">Protease</keyword>
<dbReference type="EMBL" id="SMBK01000036">
    <property type="protein sequence ID" value="TCU27597.1"/>
    <property type="molecule type" value="Genomic_DNA"/>
</dbReference>
<evidence type="ECO:0000313" key="11">
    <source>
        <dbReference type="Proteomes" id="UP000295507"/>
    </source>
</evidence>
<evidence type="ECO:0000313" key="12">
    <source>
        <dbReference type="Proteomes" id="UP000295547"/>
    </source>
</evidence>
<dbReference type="GO" id="GO:0008233">
    <property type="term" value="F:peptidase activity"/>
    <property type="evidence" value="ECO:0007669"/>
    <property type="project" value="UniProtKB-KW"/>
</dbReference>
<evidence type="ECO:0000256" key="3">
    <source>
        <dbReference type="ARBA" id="ARBA00022670"/>
    </source>
</evidence>
<evidence type="ECO:0000313" key="9">
    <source>
        <dbReference type="EMBL" id="TCU13569.1"/>
    </source>
</evidence>
<evidence type="ECO:0000256" key="2">
    <source>
        <dbReference type="ARBA" id="ARBA00022475"/>
    </source>
</evidence>
<keyword evidence="5" id="KW-0378">Hydrolase</keyword>
<evidence type="ECO:0000256" key="7">
    <source>
        <dbReference type="ARBA" id="ARBA00023136"/>
    </source>
</evidence>
<dbReference type="EMBL" id="SMBJ01000032">
    <property type="protein sequence ID" value="TCU13569.1"/>
    <property type="molecule type" value="Genomic_DNA"/>
</dbReference>
<proteinExistence type="predicted"/>
<comment type="subcellular location">
    <subcellularLocation>
        <location evidence="1">Cell membrane</location>
        <topology evidence="1">Multi-pass membrane protein</topology>
    </subcellularLocation>
</comment>
<keyword evidence="2" id="KW-1003">Cell membrane</keyword>
<dbReference type="GO" id="GO:0005886">
    <property type="term" value="C:plasma membrane"/>
    <property type="evidence" value="ECO:0007669"/>
    <property type="project" value="UniProtKB-SubCell"/>
</dbReference>
<sequence>MVDNFRVIDGIPVPAADRDITLVLGLSRPQMLTLIFALLSSNALLSKIATGIARDGWIYSLINTFEVSAIVWGGLMLGIRYAWRVEPGPISPLDKVVAGAAVLVCLLPLSPITWPLMSIVALYFLATAPSSLSAQSHAGWIFLAVTVPMFWSKQLFSVFSNFFLAIDASLVASITGTERSSNIVAMPGGEGYLQIAAPCSSMANVSLALLCWVLFTQLNNSRWRPRNMMWCAFACLSVMTINVFRITLIGYFPQHFDLLHGPIGTSVVSWICLIVVVLVCNYGVRNGRSSAL</sequence>
<dbReference type="NCBIfam" id="TIGR04178">
    <property type="entry name" value="exo_archaeo"/>
    <property type="match status" value="1"/>
</dbReference>
<dbReference type="InterPro" id="IPR026392">
    <property type="entry name" value="Exo/Archaeosortase_dom"/>
</dbReference>
<dbReference type="Proteomes" id="UP000295547">
    <property type="component" value="Unassembled WGS sequence"/>
</dbReference>
<keyword evidence="6 8" id="KW-1133">Transmembrane helix</keyword>
<dbReference type="GO" id="GO:0006508">
    <property type="term" value="P:proteolysis"/>
    <property type="evidence" value="ECO:0007669"/>
    <property type="project" value="UniProtKB-KW"/>
</dbReference>
<reference evidence="11 12" key="1">
    <citation type="submission" date="2019-03" db="EMBL/GenBank/DDBJ databases">
        <title>Genomic Encyclopedia of Type Strains, Phase IV (KMG-V): Genome sequencing to study the core and pangenomes of soil and plant-associated prokaryotes.</title>
        <authorList>
            <person name="Whitman W."/>
        </authorList>
    </citation>
    <scope>NUCLEOTIDE SEQUENCE [LARGE SCALE GENOMIC DNA]</scope>
    <source>
        <strain evidence="9 12">Gr42</strain>
        <strain evidence="10 11">IE4868</strain>
    </source>
</reference>
<comment type="caution">
    <text evidence="9">The sequence shown here is derived from an EMBL/GenBank/DDBJ whole genome shotgun (WGS) entry which is preliminary data.</text>
</comment>
<gene>
    <name evidence="10" type="ORF">EV129_1366</name>
    <name evidence="9" type="ORF">EV130_1326</name>
</gene>
<dbReference type="RefSeq" id="WP_132554564.1">
    <property type="nucleotide sequence ID" value="NZ_SMBJ01000032.1"/>
</dbReference>
<evidence type="ECO:0000256" key="4">
    <source>
        <dbReference type="ARBA" id="ARBA00022692"/>
    </source>
</evidence>
<feature type="transmembrane region" description="Helical" evidence="8">
    <location>
        <begin position="158"/>
        <end position="175"/>
    </location>
</feature>
<keyword evidence="12" id="KW-1185">Reference proteome</keyword>
<evidence type="ECO:0000313" key="10">
    <source>
        <dbReference type="EMBL" id="TCU27597.1"/>
    </source>
</evidence>
<evidence type="ECO:0000256" key="6">
    <source>
        <dbReference type="ARBA" id="ARBA00022989"/>
    </source>
</evidence>
<keyword evidence="7 8" id="KW-0472">Membrane</keyword>
<dbReference type="Proteomes" id="UP000295507">
    <property type="component" value="Unassembled WGS sequence"/>
</dbReference>
<evidence type="ECO:0000256" key="5">
    <source>
        <dbReference type="ARBA" id="ARBA00022801"/>
    </source>
</evidence>
<dbReference type="OrthoDB" id="8393871at2"/>
<feature type="transmembrane region" description="Helical" evidence="8">
    <location>
        <begin position="195"/>
        <end position="215"/>
    </location>
</feature>
<keyword evidence="4 8" id="KW-0812">Transmembrane</keyword>
<feature type="transmembrane region" description="Helical" evidence="8">
    <location>
        <begin position="263"/>
        <end position="284"/>
    </location>
</feature>
<organism evidence="9 12">
    <name type="scientific">Rhizobium azibense</name>
    <dbReference type="NCBI Taxonomy" id="1136135"/>
    <lineage>
        <taxon>Bacteria</taxon>
        <taxon>Pseudomonadati</taxon>
        <taxon>Pseudomonadota</taxon>
        <taxon>Alphaproteobacteria</taxon>
        <taxon>Hyphomicrobiales</taxon>
        <taxon>Rhizobiaceae</taxon>
        <taxon>Rhizobium/Agrobacterium group</taxon>
        <taxon>Rhizobium</taxon>
    </lineage>
</organism>
<feature type="transmembrane region" description="Helical" evidence="8">
    <location>
        <begin position="56"/>
        <end position="79"/>
    </location>
</feature>
<evidence type="ECO:0000256" key="8">
    <source>
        <dbReference type="SAM" id="Phobius"/>
    </source>
</evidence>
<protein>
    <submittedName>
        <fullName evidence="9">Exosortase/archaeosortase family protein</fullName>
    </submittedName>
</protein>
<feature type="transmembrane region" description="Helical" evidence="8">
    <location>
        <begin position="227"/>
        <end position="251"/>
    </location>
</feature>
<evidence type="ECO:0000256" key="1">
    <source>
        <dbReference type="ARBA" id="ARBA00004651"/>
    </source>
</evidence>
<name>A0A4R3PZ31_9HYPH</name>
<feature type="transmembrane region" description="Helical" evidence="8">
    <location>
        <begin position="100"/>
        <end position="126"/>
    </location>
</feature>
<accession>A0A4R3PZ31</accession>
<dbReference type="AlphaFoldDB" id="A0A4R3PZ31"/>